<feature type="compositionally biased region" description="Polar residues" evidence="1">
    <location>
        <begin position="368"/>
        <end position="390"/>
    </location>
</feature>
<dbReference type="Proteomes" id="UP001050691">
    <property type="component" value="Unassembled WGS sequence"/>
</dbReference>
<sequence>MAFETPSRQVIVENNDPRITYVGEWMTVETSSVNDIDQLRFISVPTLQSSLLASVFDDLPYGSSISISGTVNSTLDIQMTPMPFWRCFVDGLSSGGGSISESDIGPGDWMFFCFNLGLADGPHELVVNITSNGITPFYIEYLVYTPSVNASLEDSLIVINPSDPAIDYPVGWTAITEGQAETSFPNGLLNVTFIGTQISWYGGGVQQRNAIASSGEYSIDGGQFMSFQIPTADEALGEFQLYFITSSLEMGTHVLSVRYTGLEGQLPLVLEYLVVSNGSFSSTSTTSPTMIPSGDGNKAETSRVGATVGEIVGPIVGFAIVIAILFACFRYRRKQGRPSPGSNTQDRHLTLPETSEISQDRTHLVPPNVSSDDIVSVLPSDSESVNTNPFHTPIHTPFRTDPSAGPTEHV</sequence>
<dbReference type="Gene3D" id="2.60.120.260">
    <property type="entry name" value="Galactose-binding domain-like"/>
    <property type="match status" value="1"/>
</dbReference>
<evidence type="ECO:0000313" key="3">
    <source>
        <dbReference type="EMBL" id="GJJ15942.1"/>
    </source>
</evidence>
<comment type="caution">
    <text evidence="3">The sequence shown here is derived from an EMBL/GenBank/DDBJ whole genome shotgun (WGS) entry which is preliminary data.</text>
</comment>
<evidence type="ECO:0000256" key="2">
    <source>
        <dbReference type="SAM" id="Phobius"/>
    </source>
</evidence>
<keyword evidence="2" id="KW-1133">Transmembrane helix</keyword>
<evidence type="ECO:0000313" key="4">
    <source>
        <dbReference type="Proteomes" id="UP001050691"/>
    </source>
</evidence>
<keyword evidence="4" id="KW-1185">Reference proteome</keyword>
<keyword evidence="2" id="KW-0472">Membrane</keyword>
<proteinExistence type="predicted"/>
<dbReference type="AlphaFoldDB" id="A0AAV5AQA0"/>
<feature type="region of interest" description="Disordered" evidence="1">
    <location>
        <begin position="335"/>
        <end position="410"/>
    </location>
</feature>
<name>A0AAV5AQA0_9AGAM</name>
<dbReference type="EMBL" id="BPWL01000011">
    <property type="protein sequence ID" value="GJJ15942.1"/>
    <property type="molecule type" value="Genomic_DNA"/>
</dbReference>
<feature type="transmembrane region" description="Helical" evidence="2">
    <location>
        <begin position="311"/>
        <end position="329"/>
    </location>
</feature>
<accession>A0AAV5AQA0</accession>
<organism evidence="3 4">
    <name type="scientific">Clathrus columnatus</name>
    <dbReference type="NCBI Taxonomy" id="1419009"/>
    <lineage>
        <taxon>Eukaryota</taxon>
        <taxon>Fungi</taxon>
        <taxon>Dikarya</taxon>
        <taxon>Basidiomycota</taxon>
        <taxon>Agaricomycotina</taxon>
        <taxon>Agaricomycetes</taxon>
        <taxon>Phallomycetidae</taxon>
        <taxon>Phallales</taxon>
        <taxon>Clathraceae</taxon>
        <taxon>Clathrus</taxon>
    </lineage>
</organism>
<keyword evidence="2" id="KW-0812">Transmembrane</keyword>
<protein>
    <submittedName>
        <fullName evidence="3">Uncharacterized protein</fullName>
    </submittedName>
</protein>
<reference evidence="3" key="1">
    <citation type="submission" date="2021-10" db="EMBL/GenBank/DDBJ databases">
        <title>De novo Genome Assembly of Clathrus columnatus (Basidiomycota, Fungi) Using Illumina and Nanopore Sequence Data.</title>
        <authorList>
            <person name="Ogiso-Tanaka E."/>
            <person name="Itagaki H."/>
            <person name="Hosoya T."/>
            <person name="Hosaka K."/>
        </authorList>
    </citation>
    <scope>NUCLEOTIDE SEQUENCE</scope>
    <source>
        <strain evidence="3">MO-923</strain>
    </source>
</reference>
<evidence type="ECO:0000256" key="1">
    <source>
        <dbReference type="SAM" id="MobiDB-lite"/>
    </source>
</evidence>
<gene>
    <name evidence="3" type="ORF">Clacol_010221</name>
</gene>